<sequence length="676" mass="74171">MVCLTRQIGSLTDTHPTNKLVMVGGGGGAGGLLSLVSGALSGGGGNIRAGAPRNMYPRGDPRNCLSGNPKLNILQVVPGIGWDNLRNSETGILTSFSYSQCKVTYDRRYLIPDETFAIPIKTSTIDYQAELFDHWDAYKSVTSRSINAGFDFFGKIGGEILSLLKSNDTESADYAAQILIRDYGTHCITSIDAGAVLIKEDNLKSTIMSNYKGRADSLSTAAGVEFYDMLKLRASAGFSSYSGDSDLKAYRQNRTSSRLYTYGGPPYKLGMNLSRWENDLMNNLVATDRSGKPSHSLSTTQSLKPEVTTSQEVFLLRRLVKSAVSQYYHYNTHTGCKNPKAPNLDHQTNNGAPGVCKEPSANYTFGGVFQSCRSNGNDICGKLLQKNPLTGGYSCPKNFKALLLQLGTERSHKMRRVCVWKRKCTFFVFNCHDVDDCTFVPSVEIASYQTYWCAPNKKNPPKFGYMFGGIYSNDIQNPITRSCSCPTHFLPLRMGERATVCVSEDYELGHQFSLPFGGFFSCVSGNVLAGNGSSEFLNNPKDWPMRCPGGFTQHLALTEKGCRVNFCVKAGSLLRASDLELVLPPFDPKPTLRKNSTSDLFSKPAVAPSGSLPIKGVPPPLDNNRVIMYYPVLSSNTGQRDNGVGRITEPFFCHSWDWSVDLSVAHQAIDKFAFAK</sequence>
<dbReference type="PROSITE" id="PS51412">
    <property type="entry name" value="MACPF_2"/>
    <property type="match status" value="1"/>
</dbReference>
<feature type="domain" description="MACPF" evidence="1">
    <location>
        <begin position="1"/>
        <end position="331"/>
    </location>
</feature>
<evidence type="ECO:0000259" key="1">
    <source>
        <dbReference type="PROSITE" id="PS51412"/>
    </source>
</evidence>
<dbReference type="EMBL" id="AJ890501">
    <property type="protein sequence ID" value="CAI68018.1"/>
    <property type="molecule type" value="mRNA"/>
</dbReference>
<reference evidence="2" key="1">
    <citation type="journal article" date="2005" name="J. Biol. Chem.">
        <title>Innate immune defense of the sponge Suberites domuncula against bacteria involves a MyD88-dependent signaling pathway. Induction of a perforin-like molecule.</title>
        <authorList>
            <person name="Wiens M."/>
            <person name="Korzhev M."/>
            <person name="Krasko A."/>
            <person name="Thakur N.L."/>
            <person name="Perovic-Ottstadt S."/>
            <person name="Breter H.J."/>
            <person name="Ushijima H."/>
            <person name="Diehl-Seifert B."/>
            <person name="Muller I.M."/>
            <person name="Muller W.E."/>
        </authorList>
    </citation>
    <scope>NUCLEOTIDE SEQUENCE</scope>
</reference>
<dbReference type="PANTHER" id="PTHR31463:SF1">
    <property type="entry name" value="MACROPHAGE-EXPRESSED GENE 1 PROTEIN"/>
    <property type="match status" value="1"/>
</dbReference>
<dbReference type="GO" id="GO:0030670">
    <property type="term" value="C:phagocytic vesicle membrane"/>
    <property type="evidence" value="ECO:0007669"/>
    <property type="project" value="UniProtKB-SubCell"/>
</dbReference>
<gene>
    <name evidence="2" type="primary">mpeg</name>
</gene>
<dbReference type="PANTHER" id="PTHR31463">
    <property type="entry name" value="MACROPHAGE-EXPRESSED GENE 1 PROTEIN"/>
    <property type="match status" value="1"/>
</dbReference>
<name>Q4W1E5_SUBDO</name>
<dbReference type="CDD" id="cd22579">
    <property type="entry name" value="MPEG1_P2"/>
    <property type="match status" value="1"/>
</dbReference>
<dbReference type="AlphaFoldDB" id="Q4W1E5"/>
<dbReference type="Pfam" id="PF01823">
    <property type="entry name" value="MACPF"/>
    <property type="match status" value="1"/>
</dbReference>
<dbReference type="GO" id="GO:0002250">
    <property type="term" value="P:adaptive immune response"/>
    <property type="evidence" value="ECO:0007669"/>
    <property type="project" value="UniProtKB-KW"/>
</dbReference>
<evidence type="ECO:0000313" key="2">
    <source>
        <dbReference type="EMBL" id="CAI68018.1"/>
    </source>
</evidence>
<accession>Q4W1E5</accession>
<proteinExistence type="evidence at transcript level"/>
<organism evidence="2">
    <name type="scientific">Suberites domuncula</name>
    <name type="common">Sponge</name>
    <dbReference type="NCBI Taxonomy" id="55567"/>
    <lineage>
        <taxon>Eukaryota</taxon>
        <taxon>Metazoa</taxon>
        <taxon>Porifera</taxon>
        <taxon>Demospongiae</taxon>
        <taxon>Heteroscleromorpha</taxon>
        <taxon>Suberitida</taxon>
        <taxon>Suberitidae</taxon>
        <taxon>Suberites</taxon>
    </lineage>
</organism>
<protein>
    <submittedName>
        <fullName evidence="2">Macrophage expressed protein</fullName>
    </submittedName>
</protein>
<dbReference type="InterPro" id="IPR039707">
    <property type="entry name" value="MPEG1"/>
</dbReference>
<dbReference type="InterPro" id="IPR020864">
    <property type="entry name" value="MACPF"/>
</dbReference>
<dbReference type="GO" id="GO:0045087">
    <property type="term" value="P:innate immune response"/>
    <property type="evidence" value="ECO:0007669"/>
    <property type="project" value="UniProtKB-KW"/>
</dbReference>